<gene>
    <name evidence="1" type="ORF">MBAV_003366</name>
</gene>
<reference evidence="1 2" key="1">
    <citation type="submission" date="2015-02" db="EMBL/GenBank/DDBJ databases">
        <title>Single-cell genomics of uncultivated deep-branching MTB reveals a conserved set of magnetosome genes.</title>
        <authorList>
            <person name="Kolinko S."/>
            <person name="Richter M."/>
            <person name="Glockner F.O."/>
            <person name="Brachmann A."/>
            <person name="Schuler D."/>
        </authorList>
    </citation>
    <scope>NUCLEOTIDE SEQUENCE [LARGE SCALE GENOMIC DNA]</scope>
    <source>
        <strain evidence="1">TM-1</strain>
    </source>
</reference>
<dbReference type="Proteomes" id="UP000033423">
    <property type="component" value="Unassembled WGS sequence"/>
</dbReference>
<accession>A0A0F3GR60</accession>
<dbReference type="AlphaFoldDB" id="A0A0F3GR60"/>
<sequence>MYLYCSAGQECSSLKDTDKYPLLGHDALPCLVKYFAFTVALLADLCDLCLYGAPKSHQRANGERLELESFGGDIFGKITACNIKPCILHLPDALYGQHTDLPVPLVRGVGVSFNAIVLDQIGPFYRLLPLALIFARVNRDNLTCLVYHSK</sequence>
<dbReference type="EMBL" id="LACI01001450">
    <property type="protein sequence ID" value="KJU84440.1"/>
    <property type="molecule type" value="Genomic_DNA"/>
</dbReference>
<keyword evidence="2" id="KW-1185">Reference proteome</keyword>
<comment type="caution">
    <text evidence="1">The sequence shown here is derived from an EMBL/GenBank/DDBJ whole genome shotgun (WGS) entry which is preliminary data.</text>
</comment>
<protein>
    <submittedName>
        <fullName evidence="1">Uncharacterized protein</fullName>
    </submittedName>
</protein>
<organism evidence="1 2">
    <name type="scientific">Candidatus Magnetobacterium bavaricum</name>
    <dbReference type="NCBI Taxonomy" id="29290"/>
    <lineage>
        <taxon>Bacteria</taxon>
        <taxon>Pseudomonadati</taxon>
        <taxon>Nitrospirota</taxon>
        <taxon>Thermodesulfovibrionia</taxon>
        <taxon>Thermodesulfovibrionales</taxon>
        <taxon>Candidatus Magnetobacteriaceae</taxon>
        <taxon>Candidatus Magnetobacterium</taxon>
    </lineage>
</organism>
<evidence type="ECO:0000313" key="2">
    <source>
        <dbReference type="Proteomes" id="UP000033423"/>
    </source>
</evidence>
<proteinExistence type="predicted"/>
<evidence type="ECO:0000313" key="1">
    <source>
        <dbReference type="EMBL" id="KJU84440.1"/>
    </source>
</evidence>
<name>A0A0F3GR60_9BACT</name>